<protein>
    <submittedName>
        <fullName evidence="1">Uncharacterized protein</fullName>
    </submittedName>
</protein>
<sequence>MYFSNEEHASNYQKLLDIRGIHKNGEEPDYETVYYITAYPEVYKCFDWNIFETEYSPLSALIFHEDEKQGVDPGGLTSSTLALVKAGQSLFNGYKVDLSDLPLYNEELFEVFFQACKLRWKKESAITN</sequence>
<accession>A0AAN0SSG3</accession>
<organism evidence="1 2">
    <name type="scientific">Bacillus cereus 03BB108</name>
    <dbReference type="NCBI Taxonomy" id="451709"/>
    <lineage>
        <taxon>Bacteria</taxon>
        <taxon>Bacillati</taxon>
        <taxon>Bacillota</taxon>
        <taxon>Bacilli</taxon>
        <taxon>Bacillales</taxon>
        <taxon>Bacillaceae</taxon>
        <taxon>Bacillus</taxon>
        <taxon>Bacillus cereus group</taxon>
    </lineage>
</organism>
<name>A0AAN0SSG3_BACCE</name>
<dbReference type="AlphaFoldDB" id="A0AAN0SSG3"/>
<gene>
    <name evidence="1" type="ORF">AK40_6056</name>
</gene>
<evidence type="ECO:0000313" key="1">
    <source>
        <dbReference type="EMBL" id="AJI09064.1"/>
    </source>
</evidence>
<keyword evidence="1" id="KW-0614">Plasmid</keyword>
<proteinExistence type="predicted"/>
<dbReference type="Proteomes" id="UP000031861">
    <property type="component" value="Plasmid pBFI_3"/>
</dbReference>
<evidence type="ECO:0000313" key="2">
    <source>
        <dbReference type="Proteomes" id="UP000031861"/>
    </source>
</evidence>
<dbReference type="EMBL" id="CP009640">
    <property type="protein sequence ID" value="AJI09064.1"/>
    <property type="molecule type" value="Genomic_DNA"/>
</dbReference>
<dbReference type="RefSeq" id="WP_001996280.1">
    <property type="nucleotide sequence ID" value="NZ_CP009640.1"/>
</dbReference>
<reference evidence="1 2" key="1">
    <citation type="journal article" date="2015" name="Genome Announc.">
        <title>Complete genome sequences for 35 biothreat assay-relevant bacillus species.</title>
        <authorList>
            <person name="Johnson S.L."/>
            <person name="Daligault H.E."/>
            <person name="Davenport K.W."/>
            <person name="Jaissle J."/>
            <person name="Frey K.G."/>
            <person name="Ladner J.T."/>
            <person name="Broomall S.M."/>
            <person name="Bishop-Lilly K.A."/>
            <person name="Bruce D.C."/>
            <person name="Gibbons H.S."/>
            <person name="Coyne S.R."/>
            <person name="Lo C.C."/>
            <person name="Meincke L."/>
            <person name="Munk A.C."/>
            <person name="Koroleva G.I."/>
            <person name="Rosenzweig C.N."/>
            <person name="Palacios G.F."/>
            <person name="Redden C.L."/>
            <person name="Minogue T.D."/>
            <person name="Chain P.S."/>
        </authorList>
    </citation>
    <scope>NUCLEOTIDE SEQUENCE [LARGE SCALE GENOMIC DNA]</scope>
    <source>
        <strain evidence="1 2">03BB108</strain>
    </source>
</reference>
<geneLocation type="plasmid" evidence="1 2">
    <name>pBFI_3</name>
</geneLocation>